<sequence length="208" mass="21396">MSGLAQLFPACNTDDMVEMESVDVSEERVAVGSGVSIPASWTVVLRGEPGVPGEIRVRAAYDPDLGRVVATEVSVARGGAGDEVTSLTLREVRVQAALQVSGLKVSTVSEPDHPICSGGDYIRRMRSRTERDLTASVVDASRTYALAGAINLPPLKAVADSLAISQSTATRLMSRARIEGLAPGLAARDASAAGPTATAPAAGGPTLN</sequence>
<keyword evidence="3" id="KW-1185">Reference proteome</keyword>
<evidence type="ECO:0000313" key="2">
    <source>
        <dbReference type="EMBL" id="MBD3942910.1"/>
    </source>
</evidence>
<proteinExistence type="predicted"/>
<evidence type="ECO:0000256" key="1">
    <source>
        <dbReference type="SAM" id="MobiDB-lite"/>
    </source>
</evidence>
<organism evidence="2 3">
    <name type="scientific">Microbacterium helvum</name>
    <dbReference type="NCBI Taxonomy" id="2773713"/>
    <lineage>
        <taxon>Bacteria</taxon>
        <taxon>Bacillati</taxon>
        <taxon>Actinomycetota</taxon>
        <taxon>Actinomycetes</taxon>
        <taxon>Micrococcales</taxon>
        <taxon>Microbacteriaceae</taxon>
        <taxon>Microbacterium</taxon>
    </lineage>
</organism>
<reference evidence="2 3" key="1">
    <citation type="submission" date="2020-09" db="EMBL/GenBank/DDBJ databases">
        <title>Isolation and identification of active actinomycetes.</title>
        <authorList>
            <person name="Li X."/>
        </authorList>
    </citation>
    <scope>NUCLEOTIDE SEQUENCE [LARGE SCALE GENOMIC DNA]</scope>
    <source>
        <strain evidence="2 3">NEAU-LLC</strain>
    </source>
</reference>
<dbReference type="Proteomes" id="UP000598426">
    <property type="component" value="Unassembled WGS sequence"/>
</dbReference>
<evidence type="ECO:0000313" key="3">
    <source>
        <dbReference type="Proteomes" id="UP000598426"/>
    </source>
</evidence>
<name>A0ABR8NQJ0_9MICO</name>
<comment type="caution">
    <text evidence="2">The sequence shown here is derived from an EMBL/GenBank/DDBJ whole genome shotgun (WGS) entry which is preliminary data.</text>
</comment>
<gene>
    <name evidence="2" type="ORF">IF188_14535</name>
</gene>
<feature type="region of interest" description="Disordered" evidence="1">
    <location>
        <begin position="189"/>
        <end position="208"/>
    </location>
</feature>
<dbReference type="RefSeq" id="WP_191172512.1">
    <property type="nucleotide sequence ID" value="NZ_JACXZS010000009.1"/>
</dbReference>
<dbReference type="EMBL" id="JACXZS010000009">
    <property type="protein sequence ID" value="MBD3942910.1"/>
    <property type="molecule type" value="Genomic_DNA"/>
</dbReference>
<protein>
    <submittedName>
        <fullName evidence="2">Uncharacterized protein</fullName>
    </submittedName>
</protein>
<accession>A0ABR8NQJ0</accession>